<gene>
    <name evidence="3" type="ORF">Goshw_028336</name>
</gene>
<dbReference type="EMBL" id="JABFAF010000006">
    <property type="protein sequence ID" value="MBA0858579.1"/>
    <property type="molecule type" value="Genomic_DNA"/>
</dbReference>
<feature type="domain" description="DUF7745" evidence="2">
    <location>
        <begin position="86"/>
        <end position="191"/>
    </location>
</feature>
<dbReference type="Pfam" id="PF24924">
    <property type="entry name" value="DUF7745"/>
    <property type="match status" value="1"/>
</dbReference>
<dbReference type="InterPro" id="IPR056647">
    <property type="entry name" value="DUF7745"/>
</dbReference>
<evidence type="ECO:0000259" key="2">
    <source>
        <dbReference type="Pfam" id="PF24924"/>
    </source>
</evidence>
<evidence type="ECO:0000313" key="3">
    <source>
        <dbReference type="EMBL" id="MBA0858579.1"/>
    </source>
</evidence>
<comment type="caution">
    <text evidence="3">The sequence shown here is derived from an EMBL/GenBank/DDBJ whole genome shotgun (WGS) entry which is preliminary data.</text>
</comment>
<feature type="coiled-coil region" evidence="1">
    <location>
        <begin position="276"/>
        <end position="310"/>
    </location>
</feature>
<dbReference type="AlphaFoldDB" id="A0A7J9LJS6"/>
<protein>
    <recommendedName>
        <fullName evidence="2">DUF7745 domain-containing protein</fullName>
    </recommendedName>
</protein>
<accession>A0A7J9LJS6</accession>
<sequence length="370" mass="43194">MFFIFQPPQTAAPLPATGGRRDGLAPKLARLWKSLKEGGESSQIESLSWKKGFLGKVEDNTAVQTWSETTQWKKGDSLAEGYWNDEVKQLFYSGYGDLSYLLDIKVDKHLLHALAQFWNPACSCFTFGGVDLVPSVEEYMALLCWSKIQVYKAYSRVVNVPTFLKKLMNITRMSEQWVAARIKQKGDTKYLKELEGSNSSTPEYEEESYSSPGNFSRNFLIAERMPESREVAIPGQDDITEEKWMAMFQNLQEEDIKWRAPWMLLDEILYRCGTIRQDFERRNSELEKKIEQMEEEKMNLRLDMDVQNLETEKLRKGKNKAEGDLDSLKTDYKKLRFSMKTVELEKTSEKRCQEIQEEKIKADRWERKLQ</sequence>
<dbReference type="OrthoDB" id="3358371at2759"/>
<evidence type="ECO:0000256" key="1">
    <source>
        <dbReference type="SAM" id="Coils"/>
    </source>
</evidence>
<organism evidence="3 4">
    <name type="scientific">Gossypium schwendimanii</name>
    <name type="common">Cotton</name>
    <dbReference type="NCBI Taxonomy" id="34291"/>
    <lineage>
        <taxon>Eukaryota</taxon>
        <taxon>Viridiplantae</taxon>
        <taxon>Streptophyta</taxon>
        <taxon>Embryophyta</taxon>
        <taxon>Tracheophyta</taxon>
        <taxon>Spermatophyta</taxon>
        <taxon>Magnoliopsida</taxon>
        <taxon>eudicotyledons</taxon>
        <taxon>Gunneridae</taxon>
        <taxon>Pentapetalae</taxon>
        <taxon>rosids</taxon>
        <taxon>malvids</taxon>
        <taxon>Malvales</taxon>
        <taxon>Malvaceae</taxon>
        <taxon>Malvoideae</taxon>
        <taxon>Gossypium</taxon>
    </lineage>
</organism>
<name>A0A7J9LJS6_GOSSC</name>
<dbReference type="Proteomes" id="UP000593576">
    <property type="component" value="Unassembled WGS sequence"/>
</dbReference>
<proteinExistence type="predicted"/>
<dbReference type="PANTHER" id="PTHR48200:SF1">
    <property type="entry name" value="AMINOTRANSFERASE-LIKE PLANT MOBILE DOMAIN-CONTAINING PROTEIN"/>
    <property type="match status" value="1"/>
</dbReference>
<dbReference type="PANTHER" id="PTHR48200">
    <property type="entry name" value="PROTEIN, PUTATIVE-RELATED"/>
    <property type="match status" value="1"/>
</dbReference>
<reference evidence="3 4" key="1">
    <citation type="journal article" date="2019" name="Genome Biol. Evol.">
        <title>Insights into the evolution of the New World diploid cottons (Gossypium, subgenus Houzingenia) based on genome sequencing.</title>
        <authorList>
            <person name="Grover C.E."/>
            <person name="Arick M.A. 2nd"/>
            <person name="Thrash A."/>
            <person name="Conover J.L."/>
            <person name="Sanders W.S."/>
            <person name="Peterson D.G."/>
            <person name="Frelichowski J.E."/>
            <person name="Scheffler J.A."/>
            <person name="Scheffler B.E."/>
            <person name="Wendel J.F."/>
        </authorList>
    </citation>
    <scope>NUCLEOTIDE SEQUENCE [LARGE SCALE GENOMIC DNA]</scope>
    <source>
        <strain evidence="3">1</strain>
        <tissue evidence="3">Leaf</tissue>
    </source>
</reference>
<evidence type="ECO:0000313" key="4">
    <source>
        <dbReference type="Proteomes" id="UP000593576"/>
    </source>
</evidence>
<keyword evidence="1" id="KW-0175">Coiled coil</keyword>
<keyword evidence="4" id="KW-1185">Reference proteome</keyword>